<accession>A0A069E089</accession>
<evidence type="ECO:0000313" key="1">
    <source>
        <dbReference type="EMBL" id="KCZ82641.1"/>
    </source>
</evidence>
<dbReference type="EMBL" id="ARYH01000005">
    <property type="protein sequence ID" value="KCZ82641.1"/>
    <property type="molecule type" value="Genomic_DNA"/>
</dbReference>
<gene>
    <name evidence="1" type="ORF">HAD_17481</name>
</gene>
<name>A0A069E089_9PROT</name>
<keyword evidence="2" id="KW-1185">Reference proteome</keyword>
<proteinExistence type="predicted"/>
<comment type="caution">
    <text evidence="1">The sequence shown here is derived from an EMBL/GenBank/DDBJ whole genome shotgun (WGS) entry which is preliminary data.</text>
</comment>
<dbReference type="Proteomes" id="UP000027446">
    <property type="component" value="Unassembled WGS sequence"/>
</dbReference>
<evidence type="ECO:0000313" key="2">
    <source>
        <dbReference type="Proteomes" id="UP000027446"/>
    </source>
</evidence>
<organism evidence="1 2">
    <name type="scientific">Hyphomonas adhaerens MHS-3</name>
    <dbReference type="NCBI Taxonomy" id="1280949"/>
    <lineage>
        <taxon>Bacteria</taxon>
        <taxon>Pseudomonadati</taxon>
        <taxon>Pseudomonadota</taxon>
        <taxon>Alphaproteobacteria</taxon>
        <taxon>Hyphomonadales</taxon>
        <taxon>Hyphomonadaceae</taxon>
        <taxon>Hyphomonas</taxon>
    </lineage>
</organism>
<protein>
    <submittedName>
        <fullName evidence="1">Uncharacterized protein</fullName>
    </submittedName>
</protein>
<reference evidence="1 2" key="1">
    <citation type="journal article" date="2014" name="Antonie Van Leeuwenhoek">
        <title>Hyphomonas beringensis sp. nov. and Hyphomonas chukchiensis sp. nov., isolated from surface seawater of the Bering Sea and Chukchi Sea.</title>
        <authorList>
            <person name="Li C."/>
            <person name="Lai Q."/>
            <person name="Li G."/>
            <person name="Dong C."/>
            <person name="Wang J."/>
            <person name="Liao Y."/>
            <person name="Shao Z."/>
        </authorList>
    </citation>
    <scope>NUCLEOTIDE SEQUENCE [LARGE SCALE GENOMIC DNA]</scope>
    <source>
        <strain evidence="1 2">MHS-3</strain>
    </source>
</reference>
<dbReference type="STRING" id="1280949.HAD_17481"/>
<sequence length="89" mass="9717">MALDQALTMVSARTLIRSADCGFSERALETAVVFCALSVGIQSDSAIMFPIAPCGLFHQWRTAHRSLQLLVQLRIFCKTGAGDFGSRVR</sequence>
<dbReference type="AlphaFoldDB" id="A0A069E089"/>